<keyword evidence="2" id="KW-1185">Reference proteome</keyword>
<comment type="caution">
    <text evidence="1">The sequence shown here is derived from an EMBL/GenBank/DDBJ whole genome shotgun (WGS) entry which is preliminary data.</text>
</comment>
<dbReference type="EMBL" id="JAFITO010000074">
    <property type="protein sequence ID" value="MBN4068894.1"/>
    <property type="molecule type" value="Genomic_DNA"/>
</dbReference>
<feature type="non-terminal residue" evidence="1">
    <location>
        <position position="471"/>
    </location>
</feature>
<dbReference type="Proteomes" id="UP000717534">
    <property type="component" value="Unassembled WGS sequence"/>
</dbReference>
<accession>A0ABS3AUW7</accession>
<evidence type="ECO:0000313" key="2">
    <source>
        <dbReference type="Proteomes" id="UP000717534"/>
    </source>
</evidence>
<proteinExistence type="predicted"/>
<evidence type="ECO:0000313" key="1">
    <source>
        <dbReference type="EMBL" id="MBN4068894.1"/>
    </source>
</evidence>
<protein>
    <submittedName>
        <fullName evidence="1">Baseplate J/gp47 family protein</fullName>
    </submittedName>
</protein>
<sequence>MTKIKKVGDHDVIDYMARDYDSLLLSMREIIPEKLPEWIDYESEADFGNVLLQVFAHMGDILSYYQDRIANESFLGTARTRRSIIHHLGLISYRLSTAAPSSTTVTLTVPADKNDLITIVKGNAFATKSQKDKPVVRFEYTAEETLRIDCSALPENNGKKYFKGIPVEEGRLVLNEVLGVSDGRPNQKYPLIHKNLILRSLGIGSQINKDLIILSRLGDTTEEWVLQESLVFSREGQRDYIIEINENDQASIIFGDGAFGAIPKNGAEIRATYRVGGGELGNVPQNTIETIVDAPQLTLLGAKITNPKPASGGSDRESINHAVKHAPNVFRSFKRSVTAEDYKALAMNFNGVGKLRAEATNWNTVTLFVAPEGGGTVSDIFRANLLAYFEDKRPLSTIIEIEDADYVKIYIKAEVGIESYYSPENIKEKVSGAVANLLAFKKVDFEDTLYLSKFYEAIEDIEGVKYVTIKR</sequence>
<gene>
    <name evidence="1" type="ORF">JYU06_05185</name>
</gene>
<name>A0ABS3AUW7_9BACT</name>
<organism evidence="1 2">
    <name type="scientific">Desulfotalea psychrophila</name>
    <dbReference type="NCBI Taxonomy" id="84980"/>
    <lineage>
        <taxon>Bacteria</taxon>
        <taxon>Pseudomonadati</taxon>
        <taxon>Thermodesulfobacteriota</taxon>
        <taxon>Desulfobulbia</taxon>
        <taxon>Desulfobulbales</taxon>
        <taxon>Desulfocapsaceae</taxon>
        <taxon>Desulfotalea</taxon>
    </lineage>
</organism>
<reference evidence="1 2" key="1">
    <citation type="submission" date="2021-02" db="EMBL/GenBank/DDBJ databases">
        <title>Activity-based single-cell genomes from oceanic crustal fluid captures similar information to metagenomic and metatranscriptomic surveys with orders of magnitude less sampling.</title>
        <authorList>
            <person name="D'Angelo T.S."/>
            <person name="Orcutt B.N."/>
        </authorList>
    </citation>
    <scope>NUCLEOTIDE SEQUENCE [LARGE SCALE GENOMIC DNA]</scope>
    <source>
        <strain evidence="1">AH-315-G02</strain>
    </source>
</reference>